<name>A0A8T2A074_ARASU</name>
<gene>
    <name evidence="2" type="ORF">ISN44_As10g018080</name>
</gene>
<comment type="caution">
    <text evidence="2">The sequence shown here is derived from an EMBL/GenBank/DDBJ whole genome shotgun (WGS) entry which is preliminary data.</text>
</comment>
<dbReference type="Proteomes" id="UP000694251">
    <property type="component" value="Chromosome 10"/>
</dbReference>
<evidence type="ECO:0000313" key="3">
    <source>
        <dbReference type="Proteomes" id="UP000694251"/>
    </source>
</evidence>
<feature type="region of interest" description="Disordered" evidence="1">
    <location>
        <begin position="1"/>
        <end position="30"/>
    </location>
</feature>
<evidence type="ECO:0000313" key="2">
    <source>
        <dbReference type="EMBL" id="KAG7565086.1"/>
    </source>
</evidence>
<feature type="compositionally biased region" description="Basic and acidic residues" evidence="1">
    <location>
        <begin position="1"/>
        <end position="10"/>
    </location>
</feature>
<proteinExistence type="predicted"/>
<dbReference type="EMBL" id="JAEFBJ010000010">
    <property type="protein sequence ID" value="KAG7565086.1"/>
    <property type="molecule type" value="Genomic_DNA"/>
</dbReference>
<keyword evidence="3" id="KW-1185">Reference proteome</keyword>
<accession>A0A8T2A074</accession>
<dbReference type="AlphaFoldDB" id="A0A8T2A074"/>
<organism evidence="2 3">
    <name type="scientific">Arabidopsis suecica</name>
    <name type="common">Swedish thale-cress</name>
    <name type="synonym">Cardaminopsis suecica</name>
    <dbReference type="NCBI Taxonomy" id="45249"/>
    <lineage>
        <taxon>Eukaryota</taxon>
        <taxon>Viridiplantae</taxon>
        <taxon>Streptophyta</taxon>
        <taxon>Embryophyta</taxon>
        <taxon>Tracheophyta</taxon>
        <taxon>Spermatophyta</taxon>
        <taxon>Magnoliopsida</taxon>
        <taxon>eudicotyledons</taxon>
        <taxon>Gunneridae</taxon>
        <taxon>Pentapetalae</taxon>
        <taxon>rosids</taxon>
        <taxon>malvids</taxon>
        <taxon>Brassicales</taxon>
        <taxon>Brassicaceae</taxon>
        <taxon>Camelineae</taxon>
        <taxon>Arabidopsis</taxon>
    </lineage>
</organism>
<reference evidence="2 3" key="1">
    <citation type="submission" date="2020-12" db="EMBL/GenBank/DDBJ databases">
        <title>Concerted genomic and epigenomic changes stabilize Arabidopsis allopolyploids.</title>
        <authorList>
            <person name="Chen Z."/>
        </authorList>
    </citation>
    <scope>NUCLEOTIDE SEQUENCE [LARGE SCALE GENOMIC DNA]</scope>
    <source>
        <strain evidence="2">As9502</strain>
        <tissue evidence="2">Leaf</tissue>
    </source>
</reference>
<protein>
    <submittedName>
        <fullName evidence="2">Uncharacterized protein</fullName>
    </submittedName>
</protein>
<sequence length="104" mass="11978">MEETTRKAETPLDLPQNSKSSDSDVEGKGRTRRRQQFYLKRILHLSLLSVLSLSCGGEWLKSQLKAVVMRGDNNGETLIPKKSVGIRLWSREIVFWRDNWAYGL</sequence>
<evidence type="ECO:0000256" key="1">
    <source>
        <dbReference type="SAM" id="MobiDB-lite"/>
    </source>
</evidence>